<sequence>MNSAGASNVRRGEFRGKGGLPAARLNLSNSNYCKGSRFDTSWETQPISVCYMLRLPVPDAQ</sequence>
<accession>A0A0P1AP01</accession>
<keyword evidence="3" id="KW-1185">Reference proteome</keyword>
<evidence type="ECO:0000313" key="3">
    <source>
        <dbReference type="Proteomes" id="UP000054928"/>
    </source>
</evidence>
<name>A0A0P1AP01_PLAHL</name>
<organism evidence="2 3">
    <name type="scientific">Plasmopara halstedii</name>
    <name type="common">Downy mildew of sunflower</name>
    <dbReference type="NCBI Taxonomy" id="4781"/>
    <lineage>
        <taxon>Eukaryota</taxon>
        <taxon>Sar</taxon>
        <taxon>Stramenopiles</taxon>
        <taxon>Oomycota</taxon>
        <taxon>Peronosporomycetes</taxon>
        <taxon>Peronosporales</taxon>
        <taxon>Peronosporaceae</taxon>
        <taxon>Plasmopara</taxon>
    </lineage>
</organism>
<dbReference type="RefSeq" id="XP_024579607.1">
    <property type="nucleotide sequence ID" value="XM_024729207.1"/>
</dbReference>
<protein>
    <submittedName>
        <fullName evidence="2">Uncharacterized protein</fullName>
    </submittedName>
</protein>
<evidence type="ECO:0000256" key="1">
    <source>
        <dbReference type="SAM" id="MobiDB-lite"/>
    </source>
</evidence>
<feature type="region of interest" description="Disordered" evidence="1">
    <location>
        <begin position="1"/>
        <end position="24"/>
    </location>
</feature>
<evidence type="ECO:0000313" key="2">
    <source>
        <dbReference type="EMBL" id="CEG43238.1"/>
    </source>
</evidence>
<reference evidence="3" key="1">
    <citation type="submission" date="2014-09" db="EMBL/GenBank/DDBJ databases">
        <authorList>
            <person name="Sharma Rahul"/>
            <person name="Thines Marco"/>
        </authorList>
    </citation>
    <scope>NUCLEOTIDE SEQUENCE [LARGE SCALE GENOMIC DNA]</scope>
</reference>
<dbReference type="AlphaFoldDB" id="A0A0P1AP01"/>
<dbReference type="Proteomes" id="UP000054928">
    <property type="component" value="Unassembled WGS sequence"/>
</dbReference>
<proteinExistence type="predicted"/>
<dbReference type="GeneID" id="36408504"/>
<dbReference type="EMBL" id="CCYD01000653">
    <property type="protein sequence ID" value="CEG43238.1"/>
    <property type="molecule type" value="Genomic_DNA"/>
</dbReference>